<comment type="caution">
    <text evidence="1">The sequence shown here is derived from an EMBL/GenBank/DDBJ whole genome shotgun (WGS) entry which is preliminary data.</text>
</comment>
<sequence length="234" mass="26560">IMEIASDGGLRTKLYKLGKRLKKISFEKSVLFHTLEEIVSCLCLIEQSDYSSMFSVVAPLVTHLARTNLLRHEEVDFAVIFRTAGPYGQLNEVFHPSMSLMDVPSHYPPSMKACGEDKGVLDKESNEELSVVPNSEILSFVDVGGSPRYDLSCFISPHMLSFDGYDFEHDREMDMRCNMEYIGCIFIGTLALNIWVHMEHDGKGERVIITLPNDGNHNNKLAGPYEEFIIRRHK</sequence>
<evidence type="ECO:0000313" key="1">
    <source>
        <dbReference type="EMBL" id="KAH9296429.1"/>
    </source>
</evidence>
<feature type="non-terminal residue" evidence="1">
    <location>
        <position position="234"/>
    </location>
</feature>
<dbReference type="EMBL" id="JAHRHJ020000011">
    <property type="protein sequence ID" value="KAH9296429.1"/>
    <property type="molecule type" value="Genomic_DNA"/>
</dbReference>
<gene>
    <name evidence="1" type="ORF">KI387_040017</name>
</gene>
<dbReference type="Proteomes" id="UP000824469">
    <property type="component" value="Unassembled WGS sequence"/>
</dbReference>
<reference evidence="1 2" key="1">
    <citation type="journal article" date="2021" name="Nat. Plants">
        <title>The Taxus genome provides insights into paclitaxel biosynthesis.</title>
        <authorList>
            <person name="Xiong X."/>
            <person name="Gou J."/>
            <person name="Liao Q."/>
            <person name="Li Y."/>
            <person name="Zhou Q."/>
            <person name="Bi G."/>
            <person name="Li C."/>
            <person name="Du R."/>
            <person name="Wang X."/>
            <person name="Sun T."/>
            <person name="Guo L."/>
            <person name="Liang H."/>
            <person name="Lu P."/>
            <person name="Wu Y."/>
            <person name="Zhang Z."/>
            <person name="Ro D.K."/>
            <person name="Shang Y."/>
            <person name="Huang S."/>
            <person name="Yan J."/>
        </authorList>
    </citation>
    <scope>NUCLEOTIDE SEQUENCE [LARGE SCALE GENOMIC DNA]</scope>
    <source>
        <strain evidence="1">Ta-2019</strain>
    </source>
</reference>
<organism evidence="1 2">
    <name type="scientific">Taxus chinensis</name>
    <name type="common">Chinese yew</name>
    <name type="synonym">Taxus wallichiana var. chinensis</name>
    <dbReference type="NCBI Taxonomy" id="29808"/>
    <lineage>
        <taxon>Eukaryota</taxon>
        <taxon>Viridiplantae</taxon>
        <taxon>Streptophyta</taxon>
        <taxon>Embryophyta</taxon>
        <taxon>Tracheophyta</taxon>
        <taxon>Spermatophyta</taxon>
        <taxon>Pinopsida</taxon>
        <taxon>Pinidae</taxon>
        <taxon>Conifers II</taxon>
        <taxon>Cupressales</taxon>
        <taxon>Taxaceae</taxon>
        <taxon>Taxus</taxon>
    </lineage>
</organism>
<dbReference type="AlphaFoldDB" id="A0AA38CHY3"/>
<feature type="non-terminal residue" evidence="1">
    <location>
        <position position="1"/>
    </location>
</feature>
<name>A0AA38CHY3_TAXCH</name>
<protein>
    <submittedName>
        <fullName evidence="1">Uncharacterized protein</fullName>
    </submittedName>
</protein>
<keyword evidence="2" id="KW-1185">Reference proteome</keyword>
<evidence type="ECO:0000313" key="2">
    <source>
        <dbReference type="Proteomes" id="UP000824469"/>
    </source>
</evidence>
<proteinExistence type="predicted"/>
<accession>A0AA38CHY3</accession>